<keyword evidence="3" id="KW-1185">Reference proteome</keyword>
<dbReference type="Gene3D" id="3.40.630.30">
    <property type="match status" value="2"/>
</dbReference>
<accession>A0A385YV19</accession>
<evidence type="ECO:0000313" key="3">
    <source>
        <dbReference type="Proteomes" id="UP000265725"/>
    </source>
</evidence>
<dbReference type="KEGG" id="paek:D3873_11335"/>
<dbReference type="GO" id="GO:1990189">
    <property type="term" value="F:protein N-terminal-serine acetyltransferase activity"/>
    <property type="evidence" value="ECO:0007669"/>
    <property type="project" value="TreeGrafter"/>
</dbReference>
<dbReference type="InterPro" id="IPR051908">
    <property type="entry name" value="Ribosomal_N-acetyltransferase"/>
</dbReference>
<evidence type="ECO:0000313" key="2">
    <source>
        <dbReference type="EMBL" id="AYC30394.1"/>
    </source>
</evidence>
<reference evidence="3" key="1">
    <citation type="submission" date="2018-09" db="EMBL/GenBank/DDBJ databases">
        <authorList>
            <person name="Zhu H."/>
        </authorList>
    </citation>
    <scope>NUCLEOTIDE SEQUENCE [LARGE SCALE GENOMIC DNA]</scope>
    <source>
        <strain evidence="3">K2R23-3</strain>
    </source>
</reference>
<keyword evidence="2" id="KW-0808">Transferase</keyword>
<organism evidence="2 3">
    <name type="scientific">Paenisporosarcina cavernae</name>
    <dbReference type="NCBI Taxonomy" id="2320858"/>
    <lineage>
        <taxon>Bacteria</taxon>
        <taxon>Bacillati</taxon>
        <taxon>Bacillota</taxon>
        <taxon>Bacilli</taxon>
        <taxon>Bacillales</taxon>
        <taxon>Caryophanaceae</taxon>
        <taxon>Paenisporosarcina</taxon>
    </lineage>
</organism>
<dbReference type="SUPFAM" id="SSF55729">
    <property type="entry name" value="Acyl-CoA N-acyltransferases (Nat)"/>
    <property type="match status" value="2"/>
</dbReference>
<name>A0A385YV19_9BACL</name>
<sequence length="373" mass="43817">MKLQEWTMEEQELLIHFMTTNNWPFHGNSTPAREIIEKTIEEGGYESDEVKTFWLEEDSQKVGMVKLFDLQDDIPVFDLRIAEAFRGKGYGPQALKLIATYVFSLPENKIRIEGHTRQDNFAMRKTFERAGFVKEAHLRKSWYSPKEDKLYDSITYGMTREDFLSGKTTPVIWNDENPYVVEVQEATSIQPVLINKELHSKRLSMHSPRSEDSRDVWESISTSIEQLKPWLRFAQDPPTLDQTERNIREAATLFEQQKQLRFHLFEKDSSTFIGTVDFYEIDWEVKKMSIHYWLDYRFEGKGYMTEAVDFLSRIAFEDWGIRRLALRCETDNVRSRAVAERLGFTLEGILRGDALSADRTHITDMCIYAKIKE</sequence>
<protein>
    <submittedName>
        <fullName evidence="2">GNAT family N-acetyltransferase</fullName>
    </submittedName>
</protein>
<dbReference type="InterPro" id="IPR000182">
    <property type="entry name" value="GNAT_dom"/>
</dbReference>
<dbReference type="EMBL" id="CP032418">
    <property type="protein sequence ID" value="AYC30394.1"/>
    <property type="molecule type" value="Genomic_DNA"/>
</dbReference>
<dbReference type="Pfam" id="PF13302">
    <property type="entry name" value="Acetyltransf_3"/>
    <property type="match status" value="2"/>
</dbReference>
<dbReference type="PROSITE" id="PS51186">
    <property type="entry name" value="GNAT"/>
    <property type="match status" value="2"/>
</dbReference>
<gene>
    <name evidence="2" type="ORF">D3873_11335</name>
</gene>
<dbReference type="AlphaFoldDB" id="A0A385YV19"/>
<dbReference type="PANTHER" id="PTHR43441:SF3">
    <property type="entry name" value="ACETYLTRANSFERASE"/>
    <property type="match status" value="1"/>
</dbReference>
<dbReference type="CDD" id="cd04301">
    <property type="entry name" value="NAT_SF"/>
    <property type="match status" value="1"/>
</dbReference>
<feature type="domain" description="N-acetyltransferase" evidence="1">
    <location>
        <begin position="1"/>
        <end position="157"/>
    </location>
</feature>
<dbReference type="RefSeq" id="WP_119884111.1">
    <property type="nucleotide sequence ID" value="NZ_CP032418.1"/>
</dbReference>
<evidence type="ECO:0000259" key="1">
    <source>
        <dbReference type="PROSITE" id="PS51186"/>
    </source>
</evidence>
<dbReference type="Proteomes" id="UP000265725">
    <property type="component" value="Chromosome"/>
</dbReference>
<feature type="domain" description="N-acetyltransferase" evidence="1">
    <location>
        <begin position="214"/>
        <end position="373"/>
    </location>
</feature>
<proteinExistence type="predicted"/>
<dbReference type="GO" id="GO:0005737">
    <property type="term" value="C:cytoplasm"/>
    <property type="evidence" value="ECO:0007669"/>
    <property type="project" value="TreeGrafter"/>
</dbReference>
<dbReference type="PANTHER" id="PTHR43441">
    <property type="entry name" value="RIBOSOMAL-PROTEIN-SERINE ACETYLTRANSFERASE"/>
    <property type="match status" value="1"/>
</dbReference>
<dbReference type="InterPro" id="IPR016181">
    <property type="entry name" value="Acyl_CoA_acyltransferase"/>
</dbReference>
<dbReference type="GO" id="GO:0008999">
    <property type="term" value="F:protein-N-terminal-alanine acetyltransferase activity"/>
    <property type="evidence" value="ECO:0007669"/>
    <property type="project" value="TreeGrafter"/>
</dbReference>
<dbReference type="OrthoDB" id="9799321at2"/>